<dbReference type="Pfam" id="PF01386">
    <property type="entry name" value="Ribosomal_L25p"/>
    <property type="match status" value="1"/>
</dbReference>
<feature type="domain" description="Large ribosomal subunit protein bL25 beta" evidence="8">
    <location>
        <begin position="97"/>
        <end position="178"/>
    </location>
</feature>
<dbReference type="Gene3D" id="2.40.240.10">
    <property type="entry name" value="Ribosomal Protein L25, Chain P"/>
    <property type="match status" value="1"/>
</dbReference>
<reference evidence="9 10" key="1">
    <citation type="submission" date="2016-02" db="EMBL/GenBank/DDBJ databases">
        <title>Comparison of Clostridium stercorarium subspecies using comparative genomics and transcriptomics.</title>
        <authorList>
            <person name="Schellenberg J."/>
            <person name="Thallinger G."/>
            <person name="Levin D.B."/>
            <person name="Zhang X."/>
            <person name="Alvare G."/>
            <person name="Fristensky B."/>
            <person name="Sparling R."/>
        </authorList>
    </citation>
    <scope>NUCLEOTIDE SEQUENCE [LARGE SCALE GENOMIC DNA]</scope>
    <source>
        <strain evidence="9 10">DSM 2910</strain>
    </source>
</reference>
<dbReference type="PANTHER" id="PTHR33284">
    <property type="entry name" value="RIBOSOMAL PROTEIN L25/GLN-TRNA SYNTHETASE, ANTI-CODON-BINDING DOMAIN-CONTAINING PROTEIN"/>
    <property type="match status" value="1"/>
</dbReference>
<feature type="region of interest" description="Disordered" evidence="6">
    <location>
        <begin position="180"/>
        <end position="205"/>
    </location>
</feature>
<dbReference type="OrthoDB" id="9790002at2"/>
<dbReference type="GO" id="GO:0022625">
    <property type="term" value="C:cytosolic large ribosomal subunit"/>
    <property type="evidence" value="ECO:0007669"/>
    <property type="project" value="TreeGrafter"/>
</dbReference>
<evidence type="ECO:0000256" key="5">
    <source>
        <dbReference type="HAMAP-Rule" id="MF_01334"/>
    </source>
</evidence>
<comment type="function">
    <text evidence="5">This is one of the proteins that binds to the 5S RNA in the ribosome where it forms part of the central protuberance.</text>
</comment>
<dbReference type="GO" id="GO:0003735">
    <property type="term" value="F:structural constituent of ribosome"/>
    <property type="evidence" value="ECO:0007669"/>
    <property type="project" value="InterPro"/>
</dbReference>
<evidence type="ECO:0000256" key="1">
    <source>
        <dbReference type="ARBA" id="ARBA00022730"/>
    </source>
</evidence>
<evidence type="ECO:0000256" key="6">
    <source>
        <dbReference type="SAM" id="MobiDB-lite"/>
    </source>
</evidence>
<dbReference type="GO" id="GO:0008097">
    <property type="term" value="F:5S rRNA binding"/>
    <property type="evidence" value="ECO:0007669"/>
    <property type="project" value="InterPro"/>
</dbReference>
<dbReference type="AlphaFoldDB" id="A0A1B1Y9Z6"/>
<dbReference type="InterPro" id="IPR001021">
    <property type="entry name" value="Ribosomal_bL25_long"/>
</dbReference>
<evidence type="ECO:0000259" key="8">
    <source>
        <dbReference type="Pfam" id="PF14693"/>
    </source>
</evidence>
<dbReference type="SUPFAM" id="SSF50715">
    <property type="entry name" value="Ribosomal protein L25-like"/>
    <property type="match status" value="1"/>
</dbReference>
<comment type="subunit">
    <text evidence="5">Part of the 50S ribosomal subunit; part of the 5S rRNA/L5/L18/L25 subcomplex. Contacts the 5S rRNA. Binds to the 5S rRNA independently of L5 and L18.</text>
</comment>
<evidence type="ECO:0000313" key="10">
    <source>
        <dbReference type="Proteomes" id="UP000092971"/>
    </source>
</evidence>
<comment type="similarity">
    <text evidence="5">Belongs to the bacterial ribosomal protein bL25 family. CTC subfamily.</text>
</comment>
<dbReference type="Pfam" id="PF14693">
    <property type="entry name" value="Ribosomal_TL5_C"/>
    <property type="match status" value="1"/>
</dbReference>
<organism evidence="9 10">
    <name type="scientific">Thermoclostridium stercorarium subsp. thermolacticum DSM 2910</name>
    <dbReference type="NCBI Taxonomy" id="1121336"/>
    <lineage>
        <taxon>Bacteria</taxon>
        <taxon>Bacillati</taxon>
        <taxon>Bacillota</taxon>
        <taxon>Clostridia</taxon>
        <taxon>Eubacteriales</taxon>
        <taxon>Oscillospiraceae</taxon>
        <taxon>Thermoclostridium</taxon>
    </lineage>
</organism>
<protein>
    <recommendedName>
        <fullName evidence="5">Large ribosomal subunit protein bL25</fullName>
    </recommendedName>
    <alternativeName>
        <fullName evidence="5">General stress protein CTC</fullName>
    </alternativeName>
</protein>
<keyword evidence="2 5" id="KW-0694">RNA-binding</keyword>
<feature type="domain" description="Large ribosomal subunit protein bL25 L25" evidence="7">
    <location>
        <begin position="7"/>
        <end position="88"/>
    </location>
</feature>
<dbReference type="GO" id="GO:0006412">
    <property type="term" value="P:translation"/>
    <property type="evidence" value="ECO:0007669"/>
    <property type="project" value="UniProtKB-UniRule"/>
</dbReference>
<dbReference type="InterPro" id="IPR037121">
    <property type="entry name" value="Ribosomal_bL25_C"/>
</dbReference>
<dbReference type="CDD" id="cd00495">
    <property type="entry name" value="Ribosomal_L25_TL5_CTC"/>
    <property type="match status" value="1"/>
</dbReference>
<dbReference type="PANTHER" id="PTHR33284:SF1">
    <property type="entry name" value="RIBOSOMAL PROTEIN L25_GLN-TRNA SYNTHETASE, ANTI-CODON-BINDING DOMAIN-CONTAINING PROTEIN"/>
    <property type="match status" value="1"/>
</dbReference>
<accession>A0A1B1Y9Z6</accession>
<evidence type="ECO:0000256" key="3">
    <source>
        <dbReference type="ARBA" id="ARBA00022980"/>
    </source>
</evidence>
<dbReference type="RefSeq" id="WP_034843698.1">
    <property type="nucleotide sequence ID" value="NZ_CP014672.1"/>
</dbReference>
<evidence type="ECO:0000256" key="4">
    <source>
        <dbReference type="ARBA" id="ARBA00023274"/>
    </source>
</evidence>
<gene>
    <name evidence="5" type="primary">rplY</name>
    <name evidence="5" type="synonym">ctc</name>
    <name evidence="9" type="ORF">CSTERTH_00310</name>
</gene>
<evidence type="ECO:0000259" key="7">
    <source>
        <dbReference type="Pfam" id="PF01386"/>
    </source>
</evidence>
<dbReference type="InterPro" id="IPR020057">
    <property type="entry name" value="Ribosomal_bL25_b-dom"/>
</dbReference>
<name>A0A1B1Y9Z6_THEST</name>
<evidence type="ECO:0000256" key="2">
    <source>
        <dbReference type="ARBA" id="ARBA00022884"/>
    </source>
</evidence>
<keyword evidence="1 5" id="KW-0699">rRNA-binding</keyword>
<keyword evidence="4 5" id="KW-0687">Ribonucleoprotein</keyword>
<dbReference type="Gene3D" id="2.170.120.20">
    <property type="entry name" value="Ribosomal protein L25, beta domain"/>
    <property type="match status" value="1"/>
</dbReference>
<evidence type="ECO:0000313" key="9">
    <source>
        <dbReference type="EMBL" id="ANW97586.1"/>
    </source>
</evidence>
<proteinExistence type="inferred from homology"/>
<dbReference type="NCBIfam" id="TIGR00731">
    <property type="entry name" value="bL25_bact_ctc"/>
    <property type="match status" value="1"/>
</dbReference>
<dbReference type="Proteomes" id="UP000092971">
    <property type="component" value="Chromosome"/>
</dbReference>
<sequence>MGSLIVAEERKLSGRKVRKMGYVPGVIYGPGVKNSMNVQFSQKDMNRFLNEHTTGSKATVMVNGNKHLCVIKEIQYGLINREPIHIDFYASSENSVVKVTVPFKFVGREKLGSNRLVLNILEDEIEIQGALKDLPEFIDIDVSEMTDGSEITMGDIKLPAGVKLLSKKDEIVAKVVKAEAGPEAEAESEAAAAGTQETAEAKETA</sequence>
<keyword evidence="3 5" id="KW-0689">Ribosomal protein</keyword>
<feature type="compositionally biased region" description="Low complexity" evidence="6">
    <location>
        <begin position="189"/>
        <end position="198"/>
    </location>
</feature>
<dbReference type="InterPro" id="IPR029751">
    <property type="entry name" value="Ribosomal_L25_dom"/>
</dbReference>
<dbReference type="EMBL" id="CP014672">
    <property type="protein sequence ID" value="ANW97586.1"/>
    <property type="molecule type" value="Genomic_DNA"/>
</dbReference>
<dbReference type="InterPro" id="IPR011035">
    <property type="entry name" value="Ribosomal_bL25/Gln-tRNA_synth"/>
</dbReference>
<dbReference type="InterPro" id="IPR020056">
    <property type="entry name" value="Rbsml_bL25/Gln-tRNA_synth_N"/>
</dbReference>
<dbReference type="InterPro" id="IPR020930">
    <property type="entry name" value="Ribosomal_uL5_bac-type"/>
</dbReference>
<dbReference type="HAMAP" id="MF_01334">
    <property type="entry name" value="Ribosomal_bL25_CTC"/>
    <property type="match status" value="1"/>
</dbReference>